<dbReference type="SMART" id="SM00344">
    <property type="entry name" value="HTH_ASNC"/>
    <property type="match status" value="1"/>
</dbReference>
<keyword evidence="6" id="KW-1185">Reference proteome</keyword>
<dbReference type="InterPro" id="IPR036388">
    <property type="entry name" value="WH-like_DNA-bd_sf"/>
</dbReference>
<evidence type="ECO:0000256" key="3">
    <source>
        <dbReference type="ARBA" id="ARBA00023163"/>
    </source>
</evidence>
<keyword evidence="3" id="KW-0804">Transcription</keyword>
<dbReference type="AlphaFoldDB" id="A0A849CER6"/>
<protein>
    <submittedName>
        <fullName evidence="5">Lrp/AsnC family transcriptional regulator</fullName>
    </submittedName>
</protein>
<name>A0A849CER6_9NOCA</name>
<dbReference type="EMBL" id="JABELX010000017">
    <property type="protein sequence ID" value="NNH74867.1"/>
    <property type="molecule type" value="Genomic_DNA"/>
</dbReference>
<dbReference type="InterPro" id="IPR011008">
    <property type="entry name" value="Dimeric_a/b-barrel"/>
</dbReference>
<feature type="domain" description="HTH asnC-type" evidence="4">
    <location>
        <begin position="13"/>
        <end position="48"/>
    </location>
</feature>
<dbReference type="Proteomes" id="UP000586827">
    <property type="component" value="Unassembled WGS sequence"/>
</dbReference>
<comment type="caution">
    <text evidence="5">The sequence shown here is derived from an EMBL/GenBank/DDBJ whole genome shotgun (WGS) entry which is preliminary data.</text>
</comment>
<proteinExistence type="predicted"/>
<sequence>MQENSELLSEDELALIHALQLRPRASWTELGSALDVDPVTAARRWQRLNRRGAAWVGMSPGPRLLERVCVAYLELDCAAGKSATVIADLATHPHMLTLERAAGTHQILATVATDDLAAMSRYTLDILPAVPHLTTVRAHLVTHMFTEGGDWRIDALAPEQRTQLTTPSARPSARDRGRVTDHDRVLIAALAHDGRASYAALATTLGTGTATVKRRIDELTRLGLLRFRCDFARPLGGWPVAVTFWATAPAADLERIGHALVALPQTRNCAAISGPHNLILQASLHAVSDVLRFETQLATDHPELHVTERVVTLRHEKLLGRILDPQGRSISVVTPDIWSEPGLASH</sequence>
<dbReference type="Gene3D" id="1.10.10.10">
    <property type="entry name" value="Winged helix-like DNA-binding domain superfamily/Winged helix DNA-binding domain"/>
    <property type="match status" value="2"/>
</dbReference>
<organism evidence="5 6">
    <name type="scientific">Nocardia uniformis</name>
    <dbReference type="NCBI Taxonomy" id="53432"/>
    <lineage>
        <taxon>Bacteria</taxon>
        <taxon>Bacillati</taxon>
        <taxon>Actinomycetota</taxon>
        <taxon>Actinomycetes</taxon>
        <taxon>Mycobacteriales</taxon>
        <taxon>Nocardiaceae</taxon>
        <taxon>Nocardia</taxon>
    </lineage>
</organism>
<evidence type="ECO:0000256" key="1">
    <source>
        <dbReference type="ARBA" id="ARBA00023015"/>
    </source>
</evidence>
<dbReference type="RefSeq" id="WP_067527893.1">
    <property type="nucleotide sequence ID" value="NZ_JABELX010000017.1"/>
</dbReference>
<gene>
    <name evidence="5" type="ORF">HLB23_34315</name>
</gene>
<dbReference type="GO" id="GO:0043200">
    <property type="term" value="P:response to amino acid"/>
    <property type="evidence" value="ECO:0007669"/>
    <property type="project" value="TreeGrafter"/>
</dbReference>
<accession>A0A849CER6</accession>
<dbReference type="SUPFAM" id="SSF46785">
    <property type="entry name" value="Winged helix' DNA-binding domain"/>
    <property type="match status" value="1"/>
</dbReference>
<reference evidence="5 6" key="1">
    <citation type="submission" date="2020-05" db="EMBL/GenBank/DDBJ databases">
        <title>MicrobeNet Type strains.</title>
        <authorList>
            <person name="Nicholson A.C."/>
        </authorList>
    </citation>
    <scope>NUCLEOTIDE SEQUENCE [LARGE SCALE GENOMIC DNA]</scope>
    <source>
        <strain evidence="5 6">JCM 3224</strain>
    </source>
</reference>
<evidence type="ECO:0000313" key="5">
    <source>
        <dbReference type="EMBL" id="NNH74867.1"/>
    </source>
</evidence>
<feature type="domain" description="HTH asnC-type" evidence="4">
    <location>
        <begin position="182"/>
        <end position="219"/>
    </location>
</feature>
<keyword evidence="2" id="KW-0238">DNA-binding</keyword>
<evidence type="ECO:0000259" key="4">
    <source>
        <dbReference type="Pfam" id="PF13404"/>
    </source>
</evidence>
<dbReference type="GO" id="GO:0005829">
    <property type="term" value="C:cytosol"/>
    <property type="evidence" value="ECO:0007669"/>
    <property type="project" value="TreeGrafter"/>
</dbReference>
<dbReference type="GO" id="GO:0043565">
    <property type="term" value="F:sequence-specific DNA binding"/>
    <property type="evidence" value="ECO:0007669"/>
    <property type="project" value="InterPro"/>
</dbReference>
<dbReference type="InterPro" id="IPR036390">
    <property type="entry name" value="WH_DNA-bd_sf"/>
</dbReference>
<dbReference type="PANTHER" id="PTHR30154">
    <property type="entry name" value="LEUCINE-RESPONSIVE REGULATORY PROTEIN"/>
    <property type="match status" value="1"/>
</dbReference>
<dbReference type="Pfam" id="PF13404">
    <property type="entry name" value="HTH_AsnC-type"/>
    <property type="match status" value="2"/>
</dbReference>
<dbReference type="PANTHER" id="PTHR30154:SF34">
    <property type="entry name" value="TRANSCRIPTIONAL REGULATOR AZLB"/>
    <property type="match status" value="1"/>
</dbReference>
<evidence type="ECO:0000256" key="2">
    <source>
        <dbReference type="ARBA" id="ARBA00023125"/>
    </source>
</evidence>
<dbReference type="PRINTS" id="PR00033">
    <property type="entry name" value="HTHASNC"/>
</dbReference>
<keyword evidence="1" id="KW-0805">Transcription regulation</keyword>
<dbReference type="SUPFAM" id="SSF54909">
    <property type="entry name" value="Dimeric alpha+beta barrel"/>
    <property type="match status" value="1"/>
</dbReference>
<dbReference type="Gene3D" id="3.30.70.920">
    <property type="match status" value="1"/>
</dbReference>
<dbReference type="InterPro" id="IPR000485">
    <property type="entry name" value="AsnC-type_HTH_dom"/>
</dbReference>
<dbReference type="InterPro" id="IPR019888">
    <property type="entry name" value="Tscrpt_reg_AsnC-like"/>
</dbReference>
<evidence type="ECO:0000313" key="6">
    <source>
        <dbReference type="Proteomes" id="UP000586827"/>
    </source>
</evidence>